<protein>
    <submittedName>
        <fullName evidence="2">AAA family ATPase</fullName>
    </submittedName>
</protein>
<evidence type="ECO:0000259" key="1">
    <source>
        <dbReference type="Pfam" id="PF13614"/>
    </source>
</evidence>
<dbReference type="InterPro" id="IPR025669">
    <property type="entry name" value="AAA_dom"/>
</dbReference>
<name>A0AAW9J8G3_CLOPF</name>
<dbReference type="AlphaFoldDB" id="A0AAW9J8G3"/>
<reference evidence="2" key="1">
    <citation type="submission" date="2019-11" db="EMBL/GenBank/DDBJ databases">
        <title>Characterization of Clostridium perfringens isolates from swine manure treated agricultural soils.</title>
        <authorList>
            <person name="Wushke S.T."/>
        </authorList>
    </citation>
    <scope>NUCLEOTIDE SEQUENCE</scope>
    <source>
        <strain evidence="2">X15</strain>
    </source>
</reference>
<organism evidence="2 3">
    <name type="scientific">Clostridium perfringens</name>
    <dbReference type="NCBI Taxonomy" id="1502"/>
    <lineage>
        <taxon>Bacteria</taxon>
        <taxon>Bacillati</taxon>
        <taxon>Bacillota</taxon>
        <taxon>Clostridia</taxon>
        <taxon>Eubacteriales</taxon>
        <taxon>Clostridiaceae</taxon>
        <taxon>Clostridium</taxon>
    </lineage>
</organism>
<sequence length="139" mass="15668">MIFKYQNGHTLFNLITKIYSTFYSKTDFNMDELSTKAITFFSPIGGIGKTTISLLFAIKLTKAGRKVLYLSLEQISSLGVYLDTSDKNNTITDLLYYSSEGIEIDNAILQKTIKKDNITSLYYINPVTSTLDFEEVSGK</sequence>
<feature type="non-terminal residue" evidence="2">
    <location>
        <position position="139"/>
    </location>
</feature>
<dbReference type="EMBL" id="WNVG01001227">
    <property type="protein sequence ID" value="MDZ5035073.1"/>
    <property type="molecule type" value="Genomic_DNA"/>
</dbReference>
<dbReference type="InterPro" id="IPR027417">
    <property type="entry name" value="P-loop_NTPase"/>
</dbReference>
<comment type="caution">
    <text evidence="2">The sequence shown here is derived from an EMBL/GenBank/DDBJ whole genome shotgun (WGS) entry which is preliminary data.</text>
</comment>
<evidence type="ECO:0000313" key="3">
    <source>
        <dbReference type="Proteomes" id="UP001289066"/>
    </source>
</evidence>
<dbReference type="Proteomes" id="UP001289066">
    <property type="component" value="Unassembled WGS sequence"/>
</dbReference>
<feature type="domain" description="AAA" evidence="1">
    <location>
        <begin position="36"/>
        <end position="121"/>
    </location>
</feature>
<dbReference type="Pfam" id="PF13614">
    <property type="entry name" value="AAA_31"/>
    <property type="match status" value="1"/>
</dbReference>
<dbReference type="SUPFAM" id="SSF52540">
    <property type="entry name" value="P-loop containing nucleoside triphosphate hydrolases"/>
    <property type="match status" value="1"/>
</dbReference>
<dbReference type="Gene3D" id="3.40.50.300">
    <property type="entry name" value="P-loop containing nucleotide triphosphate hydrolases"/>
    <property type="match status" value="1"/>
</dbReference>
<proteinExistence type="predicted"/>
<accession>A0AAW9J8G3</accession>
<gene>
    <name evidence="2" type="ORF">GNF81_20520</name>
</gene>
<evidence type="ECO:0000313" key="2">
    <source>
        <dbReference type="EMBL" id="MDZ5035073.1"/>
    </source>
</evidence>